<dbReference type="PROSITE" id="PS50994">
    <property type="entry name" value="INTEGRASE"/>
    <property type="match status" value="1"/>
</dbReference>
<reference evidence="4" key="1">
    <citation type="submission" date="2023-03" db="EMBL/GenBank/DDBJ databases">
        <title>Chromosome-scale reference genome and RAD-based genetic map of yellow starthistle (Centaurea solstitialis) reveal putative structural variation and QTLs associated with invader traits.</title>
        <authorList>
            <person name="Reatini B."/>
            <person name="Cang F.A."/>
            <person name="Jiang Q."/>
            <person name="Mckibben M.T.W."/>
            <person name="Barker M.S."/>
            <person name="Rieseberg L.H."/>
            <person name="Dlugosch K.M."/>
        </authorList>
    </citation>
    <scope>NUCLEOTIDE SEQUENCE</scope>
    <source>
        <strain evidence="4">CAN-66</strain>
        <tissue evidence="4">Leaf</tissue>
    </source>
</reference>
<name>A0AA38TWL3_9ASTR</name>
<dbReference type="InterPro" id="IPR025724">
    <property type="entry name" value="GAG-pre-integrase_dom"/>
</dbReference>
<dbReference type="SUPFAM" id="SSF56672">
    <property type="entry name" value="DNA/RNA polymerases"/>
    <property type="match status" value="1"/>
</dbReference>
<feature type="domain" description="Integrase catalytic" evidence="3">
    <location>
        <begin position="252"/>
        <end position="365"/>
    </location>
</feature>
<proteinExistence type="predicted"/>
<dbReference type="InterPro" id="IPR054722">
    <property type="entry name" value="PolX-like_BBD"/>
</dbReference>
<dbReference type="CDD" id="cd09272">
    <property type="entry name" value="RNase_HI_RT_Ty1"/>
    <property type="match status" value="1"/>
</dbReference>
<evidence type="ECO:0000313" key="5">
    <source>
        <dbReference type="Proteomes" id="UP001172457"/>
    </source>
</evidence>
<dbReference type="PANTHER" id="PTHR11439">
    <property type="entry name" value="GAG-POL-RELATED RETROTRANSPOSON"/>
    <property type="match status" value="1"/>
</dbReference>
<keyword evidence="1" id="KW-0645">Protease</keyword>
<evidence type="ECO:0000313" key="4">
    <source>
        <dbReference type="EMBL" id="KAJ9564498.1"/>
    </source>
</evidence>
<dbReference type="GO" id="GO:0004190">
    <property type="term" value="F:aspartic-type endopeptidase activity"/>
    <property type="evidence" value="ECO:0007669"/>
    <property type="project" value="UniProtKB-KW"/>
</dbReference>
<keyword evidence="5" id="KW-1185">Reference proteome</keyword>
<dbReference type="Proteomes" id="UP001172457">
    <property type="component" value="Chromosome 1"/>
</dbReference>
<dbReference type="Pfam" id="PF22936">
    <property type="entry name" value="Pol_BBD"/>
    <property type="match status" value="1"/>
</dbReference>
<dbReference type="GO" id="GO:0003676">
    <property type="term" value="F:nucleic acid binding"/>
    <property type="evidence" value="ECO:0007669"/>
    <property type="project" value="InterPro"/>
</dbReference>
<feature type="region of interest" description="Disordered" evidence="2">
    <location>
        <begin position="507"/>
        <end position="548"/>
    </location>
</feature>
<keyword evidence="1" id="KW-0378">Hydrolase</keyword>
<dbReference type="EMBL" id="JARYMX010000001">
    <property type="protein sequence ID" value="KAJ9564498.1"/>
    <property type="molecule type" value="Genomic_DNA"/>
</dbReference>
<dbReference type="InterPro" id="IPR012337">
    <property type="entry name" value="RNaseH-like_sf"/>
</dbReference>
<keyword evidence="1" id="KW-0064">Aspartyl protease</keyword>
<gene>
    <name evidence="4" type="ORF">OSB04_000464</name>
</gene>
<evidence type="ECO:0000259" key="3">
    <source>
        <dbReference type="PROSITE" id="PS50994"/>
    </source>
</evidence>
<dbReference type="SUPFAM" id="SSF53098">
    <property type="entry name" value="Ribonuclease H-like"/>
    <property type="match status" value="1"/>
</dbReference>
<dbReference type="Pfam" id="PF07727">
    <property type="entry name" value="RVT_2"/>
    <property type="match status" value="1"/>
</dbReference>
<evidence type="ECO:0000256" key="1">
    <source>
        <dbReference type="ARBA" id="ARBA00022750"/>
    </source>
</evidence>
<evidence type="ECO:0000256" key="2">
    <source>
        <dbReference type="SAM" id="MobiDB-lite"/>
    </source>
</evidence>
<sequence length="1032" mass="117309">MDSPQQSKSNSHDICLIDCGSTHTILQDRKYFVTLTMKNANVNTISGCSNIIKGFAKANIVLQRGTKIVIENALFPSKSQRNLLSFKDIRRNGYHVETIDIDNIEYLYITSIVEGDKCVLEKLPSFSSGLYYSNISSFETYTVINKESTSPKPFYIWHDRLGHPGSNMMRKIIENSFEHSLKTKEILQFKEFSCAACSQGKLITRPSPVKIVTESPLFLERIQGDICGPIHPPCGPFRYFMILIDASNGHILLAQIIKLRAHFPDNAIKTIRLDNAGEFRSQSFINYCMAIGITVEEPVAHVHTQNGLAESFIKRLQLIARPLLMRTKLPVSAWGHAILHATALVRIRPISCNKFSPFLLALGQEPNISHFKIFGCAVYVPIAPPQRSKMGPQRRLGIYVGFNSASIIKYLEPMTGDLFTARFADCHFDEAMFPTLGGESKKLVNDIVWNNSSLTHLDPPTKQRELEIQKIIHLQNIANQLPDAFTDPKRVTKSYIPAANAPIRIEVPKEHISANDSSKPQLKRGRPIGSKDKNPRKRKGAYDQNMEANKEPEKVIVEEIPLEDKEPKKVENDEISMSFTTSGKIWDRKNKWKEAIEVELNSLSKREVFGPIASRVQVVFVRKRNENNEVVRYKARLVAQGFSQRPGIDYMETYSPVVDSITLRYLMSLAVHQSLDMHLMNVVTAYLYGSLDNEIYMKIPEGLKVPEEYRHSQDMCSIRLQKSLYGLKQSGRMWYNRLSQYLLKDGYKNDRICPCVFIKRFVSKFIIIAVYVDDLNIIGSLKEIMETSNYLKKEFEMKDLGKTKFCLGLQIEHLKNGIFIHQSAYTEKILKKFYMDKAHPLSTPMVVRSLDPKKDPFRPHENEEELLGPEVPYLSAIGALMYLAKNTRPDISFSVSLLARFSSSPTRRHWNGVKHVFRYLQGSVDKGLFYANNSGHQLIGYADARYLSDPHKCRSHTGYLFTSGGTAISWRSTKQTIAATSSNHSEIIAIHEASRECVWLRSITQHIQETCGLPSLKKTPTVVYEDNTACIE</sequence>
<dbReference type="InterPro" id="IPR013103">
    <property type="entry name" value="RVT_2"/>
</dbReference>
<dbReference type="AlphaFoldDB" id="A0AA38TWL3"/>
<comment type="caution">
    <text evidence="4">The sequence shown here is derived from an EMBL/GenBank/DDBJ whole genome shotgun (WGS) entry which is preliminary data.</text>
</comment>
<accession>A0AA38TWL3</accession>
<dbReference type="InterPro" id="IPR001584">
    <property type="entry name" value="Integrase_cat-core"/>
</dbReference>
<dbReference type="GO" id="GO:0015074">
    <property type="term" value="P:DNA integration"/>
    <property type="evidence" value="ECO:0007669"/>
    <property type="project" value="InterPro"/>
</dbReference>
<dbReference type="Pfam" id="PF13976">
    <property type="entry name" value="gag_pre-integrs"/>
    <property type="match status" value="1"/>
</dbReference>
<dbReference type="InterPro" id="IPR043502">
    <property type="entry name" value="DNA/RNA_pol_sf"/>
</dbReference>
<organism evidence="4 5">
    <name type="scientific">Centaurea solstitialis</name>
    <name type="common">yellow star-thistle</name>
    <dbReference type="NCBI Taxonomy" id="347529"/>
    <lineage>
        <taxon>Eukaryota</taxon>
        <taxon>Viridiplantae</taxon>
        <taxon>Streptophyta</taxon>
        <taxon>Embryophyta</taxon>
        <taxon>Tracheophyta</taxon>
        <taxon>Spermatophyta</taxon>
        <taxon>Magnoliopsida</taxon>
        <taxon>eudicotyledons</taxon>
        <taxon>Gunneridae</taxon>
        <taxon>Pentapetalae</taxon>
        <taxon>asterids</taxon>
        <taxon>campanulids</taxon>
        <taxon>Asterales</taxon>
        <taxon>Asteraceae</taxon>
        <taxon>Carduoideae</taxon>
        <taxon>Cardueae</taxon>
        <taxon>Centaureinae</taxon>
        <taxon>Centaurea</taxon>
    </lineage>
</organism>
<dbReference type="Gene3D" id="3.30.420.10">
    <property type="entry name" value="Ribonuclease H-like superfamily/Ribonuclease H"/>
    <property type="match status" value="1"/>
</dbReference>
<dbReference type="PANTHER" id="PTHR11439:SF467">
    <property type="entry name" value="INTEGRASE CATALYTIC DOMAIN-CONTAINING PROTEIN"/>
    <property type="match status" value="1"/>
</dbReference>
<dbReference type="InterPro" id="IPR036397">
    <property type="entry name" value="RNaseH_sf"/>
</dbReference>
<protein>
    <recommendedName>
        <fullName evidence="3">Integrase catalytic domain-containing protein</fullName>
    </recommendedName>
</protein>